<dbReference type="RefSeq" id="XP_033572562.1">
    <property type="nucleotide sequence ID" value="XM_033726698.1"/>
</dbReference>
<reference evidence="7" key="3">
    <citation type="submission" date="2025-04" db="UniProtKB">
        <authorList>
            <consortium name="RefSeq"/>
        </authorList>
    </citation>
    <scope>IDENTIFICATION</scope>
    <source>
        <strain evidence="7">CBS 304.34</strain>
    </source>
</reference>
<protein>
    <recommendedName>
        <fullName evidence="8">FAD dependent oxidoreductase</fullName>
    </recommendedName>
</protein>
<dbReference type="EMBL" id="MU003709">
    <property type="protein sequence ID" value="KAF2805598.1"/>
    <property type="molecule type" value="Genomic_DNA"/>
</dbReference>
<dbReference type="OrthoDB" id="2219495at2759"/>
<keyword evidence="6" id="KW-1185">Reference proteome</keyword>
<dbReference type="Gene3D" id="3.50.50.60">
    <property type="entry name" value="FAD/NAD(P)-binding domain"/>
    <property type="match status" value="2"/>
</dbReference>
<evidence type="ECO:0000256" key="4">
    <source>
        <dbReference type="ARBA" id="ARBA00023002"/>
    </source>
</evidence>
<evidence type="ECO:0000313" key="5">
    <source>
        <dbReference type="EMBL" id="KAF2805598.1"/>
    </source>
</evidence>
<keyword evidence="2" id="KW-0285">Flavoprotein</keyword>
<comment type="cofactor">
    <cofactor evidence="1">
        <name>FAD</name>
        <dbReference type="ChEBI" id="CHEBI:57692"/>
    </cofactor>
</comment>
<reference evidence="7" key="2">
    <citation type="submission" date="2020-04" db="EMBL/GenBank/DDBJ databases">
        <authorList>
            <consortium name="NCBI Genome Project"/>
        </authorList>
    </citation>
    <scope>NUCLEOTIDE SEQUENCE</scope>
    <source>
        <strain evidence="7">CBS 304.34</strain>
    </source>
</reference>
<dbReference type="AlphaFoldDB" id="A0A6A6YAK1"/>
<dbReference type="GeneID" id="54467591"/>
<accession>A0A6A6YAK1</accession>
<dbReference type="InterPro" id="IPR036188">
    <property type="entry name" value="FAD/NAD-bd_sf"/>
</dbReference>
<dbReference type="PANTHER" id="PTHR10961:SF37">
    <property type="entry name" value="FAD DEPENDENT OXIDOREDUCTASE DOMAIN-CONTAINING PROTEIN"/>
    <property type="match status" value="1"/>
</dbReference>
<dbReference type="GO" id="GO:0008115">
    <property type="term" value="F:sarcosine oxidase activity"/>
    <property type="evidence" value="ECO:0007669"/>
    <property type="project" value="TreeGrafter"/>
</dbReference>
<keyword evidence="3" id="KW-0274">FAD</keyword>
<organism evidence="5">
    <name type="scientific">Mytilinidion resinicola</name>
    <dbReference type="NCBI Taxonomy" id="574789"/>
    <lineage>
        <taxon>Eukaryota</taxon>
        <taxon>Fungi</taxon>
        <taxon>Dikarya</taxon>
        <taxon>Ascomycota</taxon>
        <taxon>Pezizomycotina</taxon>
        <taxon>Dothideomycetes</taxon>
        <taxon>Pleosporomycetidae</taxon>
        <taxon>Mytilinidiales</taxon>
        <taxon>Mytilinidiaceae</taxon>
        <taxon>Mytilinidion</taxon>
    </lineage>
</organism>
<evidence type="ECO:0000256" key="3">
    <source>
        <dbReference type="ARBA" id="ARBA00022827"/>
    </source>
</evidence>
<dbReference type="GO" id="GO:0050660">
    <property type="term" value="F:flavin adenine dinucleotide binding"/>
    <property type="evidence" value="ECO:0007669"/>
    <property type="project" value="InterPro"/>
</dbReference>
<keyword evidence="4" id="KW-0560">Oxidoreductase</keyword>
<dbReference type="InterPro" id="IPR045170">
    <property type="entry name" value="MTOX"/>
</dbReference>
<reference evidence="5 7" key="1">
    <citation type="journal article" date="2020" name="Stud. Mycol.">
        <title>101 Dothideomycetes genomes: a test case for predicting lifestyles and emergence of pathogens.</title>
        <authorList>
            <person name="Haridas S."/>
            <person name="Albert R."/>
            <person name="Binder M."/>
            <person name="Bloem J."/>
            <person name="Labutti K."/>
            <person name="Salamov A."/>
            <person name="Andreopoulos B."/>
            <person name="Baker S."/>
            <person name="Barry K."/>
            <person name="Bills G."/>
            <person name="Bluhm B."/>
            <person name="Cannon C."/>
            <person name="Castanera R."/>
            <person name="Culley D."/>
            <person name="Daum C."/>
            <person name="Ezra D."/>
            <person name="Gonzalez J."/>
            <person name="Henrissat B."/>
            <person name="Kuo A."/>
            <person name="Liang C."/>
            <person name="Lipzen A."/>
            <person name="Lutzoni F."/>
            <person name="Magnuson J."/>
            <person name="Mondo S."/>
            <person name="Nolan M."/>
            <person name="Ohm R."/>
            <person name="Pangilinan J."/>
            <person name="Park H.-J."/>
            <person name="Ramirez L."/>
            <person name="Alfaro M."/>
            <person name="Sun H."/>
            <person name="Tritt A."/>
            <person name="Yoshinaga Y."/>
            <person name="Zwiers L.-H."/>
            <person name="Turgeon B."/>
            <person name="Goodwin S."/>
            <person name="Spatafora J."/>
            <person name="Crous P."/>
            <person name="Grigoriev I."/>
        </authorList>
    </citation>
    <scope>NUCLEOTIDE SEQUENCE</scope>
    <source>
        <strain evidence="5 7">CBS 304.34</strain>
    </source>
</reference>
<dbReference type="PANTHER" id="PTHR10961">
    <property type="entry name" value="PEROXISOMAL SARCOSINE OXIDASE"/>
    <property type="match status" value="1"/>
</dbReference>
<dbReference type="GO" id="GO:0051698">
    <property type="term" value="F:saccharopine oxidase activity"/>
    <property type="evidence" value="ECO:0007669"/>
    <property type="project" value="TreeGrafter"/>
</dbReference>
<dbReference type="Proteomes" id="UP000504636">
    <property type="component" value="Unplaced"/>
</dbReference>
<evidence type="ECO:0000313" key="7">
    <source>
        <dbReference type="RefSeq" id="XP_033572562.1"/>
    </source>
</evidence>
<name>A0A6A6YAK1_9PEZI</name>
<evidence type="ECO:0008006" key="8">
    <source>
        <dbReference type="Google" id="ProtNLM"/>
    </source>
</evidence>
<evidence type="ECO:0000256" key="2">
    <source>
        <dbReference type="ARBA" id="ARBA00022630"/>
    </source>
</evidence>
<sequence length="204" mass="23125">MAEAVGIGVSYKCGNVGRLVLRENGVKGVKMKDGSVYKVDTVLLATGAWTSEILSAMEDGLNVKEEERVERQITAAGFHRTAIRMVPEKLQQETLDAIVAKLFLNYVQRTPEYWRMCWDSVMPAQDQLVTKYPYSRLQNLYLAVGGSFQSWKFLPIIGEYVVNVLNGVGNGEEKDRRWAWKVEKPEGWGAHEKVVLRRDLSDLE</sequence>
<evidence type="ECO:0000313" key="6">
    <source>
        <dbReference type="Proteomes" id="UP000504636"/>
    </source>
</evidence>
<gene>
    <name evidence="5 7" type="ORF">BDZ99DRAFT_540128</name>
</gene>
<evidence type="ECO:0000256" key="1">
    <source>
        <dbReference type="ARBA" id="ARBA00001974"/>
    </source>
</evidence>
<dbReference type="SUPFAM" id="SSF51905">
    <property type="entry name" value="FAD/NAD(P)-binding domain"/>
    <property type="match status" value="1"/>
</dbReference>
<proteinExistence type="predicted"/>